<dbReference type="SUPFAM" id="SSF81383">
    <property type="entry name" value="F-box domain"/>
    <property type="match status" value="1"/>
</dbReference>
<evidence type="ECO:0000313" key="2">
    <source>
        <dbReference type="EMBL" id="KAH6837390.1"/>
    </source>
</evidence>
<reference evidence="2 3" key="1">
    <citation type="journal article" date="2021" name="Nat. Commun.">
        <title>Incipient diploidization of the medicinal plant Perilla within 10,000 years.</title>
        <authorList>
            <person name="Zhang Y."/>
            <person name="Shen Q."/>
            <person name="Leng L."/>
            <person name="Zhang D."/>
            <person name="Chen S."/>
            <person name="Shi Y."/>
            <person name="Ning Z."/>
            <person name="Chen S."/>
        </authorList>
    </citation>
    <scope>NUCLEOTIDE SEQUENCE [LARGE SCALE GENOMIC DNA]</scope>
    <source>
        <strain evidence="3">cv. PC099</strain>
    </source>
</reference>
<dbReference type="EMBL" id="SDAM02000018">
    <property type="protein sequence ID" value="KAH6837390.1"/>
    <property type="molecule type" value="Genomic_DNA"/>
</dbReference>
<dbReference type="Gene3D" id="1.20.1280.50">
    <property type="match status" value="1"/>
</dbReference>
<sequence length="365" mass="41974">MSQLPEDVITEILSRLPATSLLRFKIVCRSWRNMINDPTFILKHHKTISRRHESEVVMISRRSNTTNKRVISMLRINEDGKDDVVDHDLPTFLNDMFGHVRLIGPCNGIVCLYGYPDHIALWNPSIRSFKQLPASRVPRPPNARVRGGDLGVGFDSKTLDIKVLQILFCVSMDCQIVCQVEIYSSRNNSWKKFESCVPANIMYYNLWSMVYKNESFCWWAQDKNNVEVILSFNMSNEEFQMTQLPSDLESLGGQYRTSRAILPLRESLALVVYRQLEVDKIFDVWIVDELGGGSETWSKLASIGPISGVEKVLGFWNKYECILESSTGEMILYNRVKRTLRNLGIYGKRSRLEVLVLTESLYSIN</sequence>
<dbReference type="InterPro" id="IPR006527">
    <property type="entry name" value="F-box-assoc_dom_typ1"/>
</dbReference>
<protein>
    <recommendedName>
        <fullName evidence="1">F-box domain-containing protein</fullName>
    </recommendedName>
</protein>
<dbReference type="CDD" id="cd22157">
    <property type="entry name" value="F-box_AtFBW1-like"/>
    <property type="match status" value="1"/>
</dbReference>
<dbReference type="SMART" id="SM00256">
    <property type="entry name" value="FBOX"/>
    <property type="match status" value="1"/>
</dbReference>
<proteinExistence type="predicted"/>
<accession>A0AAD4JQQ0</accession>
<keyword evidence="3" id="KW-1185">Reference proteome</keyword>
<dbReference type="PANTHER" id="PTHR31672:SF10">
    <property type="entry name" value="F-BOX DOMAIN-CONTAINING PROTEIN"/>
    <property type="match status" value="1"/>
</dbReference>
<comment type="caution">
    <text evidence="2">The sequence shown here is derived from an EMBL/GenBank/DDBJ whole genome shotgun (WGS) entry which is preliminary data.</text>
</comment>
<feature type="domain" description="F-box" evidence="1">
    <location>
        <begin position="1"/>
        <end position="45"/>
    </location>
</feature>
<dbReference type="AlphaFoldDB" id="A0AAD4JQQ0"/>
<organism evidence="2 3">
    <name type="scientific">Perilla frutescens var. hirtella</name>
    <name type="common">Perilla citriodora</name>
    <name type="synonym">Perilla setoyensis</name>
    <dbReference type="NCBI Taxonomy" id="608512"/>
    <lineage>
        <taxon>Eukaryota</taxon>
        <taxon>Viridiplantae</taxon>
        <taxon>Streptophyta</taxon>
        <taxon>Embryophyta</taxon>
        <taxon>Tracheophyta</taxon>
        <taxon>Spermatophyta</taxon>
        <taxon>Magnoliopsida</taxon>
        <taxon>eudicotyledons</taxon>
        <taxon>Gunneridae</taxon>
        <taxon>Pentapetalae</taxon>
        <taxon>asterids</taxon>
        <taxon>lamiids</taxon>
        <taxon>Lamiales</taxon>
        <taxon>Lamiaceae</taxon>
        <taxon>Nepetoideae</taxon>
        <taxon>Elsholtzieae</taxon>
        <taxon>Perilla</taxon>
    </lineage>
</organism>
<dbReference type="PROSITE" id="PS50181">
    <property type="entry name" value="FBOX"/>
    <property type="match status" value="1"/>
</dbReference>
<name>A0AAD4JQQ0_PERFH</name>
<gene>
    <name evidence="2" type="ORF">C2S53_010792</name>
</gene>
<dbReference type="InterPro" id="IPR036047">
    <property type="entry name" value="F-box-like_dom_sf"/>
</dbReference>
<evidence type="ECO:0000259" key="1">
    <source>
        <dbReference type="PROSITE" id="PS50181"/>
    </source>
</evidence>
<dbReference type="InterPro" id="IPR050796">
    <property type="entry name" value="SCF_F-box_component"/>
</dbReference>
<dbReference type="Pfam" id="PF07734">
    <property type="entry name" value="FBA_1"/>
    <property type="match status" value="1"/>
</dbReference>
<evidence type="ECO:0000313" key="3">
    <source>
        <dbReference type="Proteomes" id="UP001190926"/>
    </source>
</evidence>
<dbReference type="Proteomes" id="UP001190926">
    <property type="component" value="Unassembled WGS sequence"/>
</dbReference>
<dbReference type="Pfam" id="PF00646">
    <property type="entry name" value="F-box"/>
    <property type="match status" value="1"/>
</dbReference>
<dbReference type="PANTHER" id="PTHR31672">
    <property type="entry name" value="BNACNNG10540D PROTEIN"/>
    <property type="match status" value="1"/>
</dbReference>
<dbReference type="InterPro" id="IPR001810">
    <property type="entry name" value="F-box_dom"/>
</dbReference>